<feature type="compositionally biased region" description="Basic and acidic residues" evidence="2">
    <location>
        <begin position="220"/>
        <end position="231"/>
    </location>
</feature>
<evidence type="ECO:0000256" key="1">
    <source>
        <dbReference type="SAM" id="Coils"/>
    </source>
</evidence>
<feature type="region of interest" description="Disordered" evidence="2">
    <location>
        <begin position="53"/>
        <end position="85"/>
    </location>
</feature>
<feature type="compositionally biased region" description="Polar residues" evidence="2">
    <location>
        <begin position="65"/>
        <end position="75"/>
    </location>
</feature>
<dbReference type="AlphaFoldDB" id="A0A1Q3FT78"/>
<proteinExistence type="predicted"/>
<feature type="region of interest" description="Disordered" evidence="2">
    <location>
        <begin position="220"/>
        <end position="250"/>
    </location>
</feature>
<dbReference type="PANTHER" id="PTHR39944">
    <property type="match status" value="1"/>
</dbReference>
<organism evidence="3">
    <name type="scientific">Culex tarsalis</name>
    <name type="common">Encephalitis mosquito</name>
    <dbReference type="NCBI Taxonomy" id="7177"/>
    <lineage>
        <taxon>Eukaryota</taxon>
        <taxon>Metazoa</taxon>
        <taxon>Ecdysozoa</taxon>
        <taxon>Arthropoda</taxon>
        <taxon>Hexapoda</taxon>
        <taxon>Insecta</taxon>
        <taxon>Pterygota</taxon>
        <taxon>Neoptera</taxon>
        <taxon>Endopterygota</taxon>
        <taxon>Diptera</taxon>
        <taxon>Nematocera</taxon>
        <taxon>Culicoidea</taxon>
        <taxon>Culicidae</taxon>
        <taxon>Culicinae</taxon>
        <taxon>Culicini</taxon>
        <taxon>Culex</taxon>
        <taxon>Culex</taxon>
    </lineage>
</organism>
<name>A0A1Q3FT78_CULTA</name>
<accession>A0A1Q3FT78</accession>
<dbReference type="PANTHER" id="PTHR39944:SF1">
    <property type="entry name" value="CALDESMON-RELATED PROTEIN-RELATED"/>
    <property type="match status" value="1"/>
</dbReference>
<feature type="region of interest" description="Disordered" evidence="2">
    <location>
        <begin position="1"/>
        <end position="34"/>
    </location>
</feature>
<dbReference type="EMBL" id="GFDL01004297">
    <property type="protein sequence ID" value="JAV30748.1"/>
    <property type="molecule type" value="Transcribed_RNA"/>
</dbReference>
<protein>
    <submittedName>
        <fullName evidence="3">Putative chromatin assembly factor 1</fullName>
    </submittedName>
</protein>
<keyword evidence="1" id="KW-0175">Coiled coil</keyword>
<reference evidence="3" key="1">
    <citation type="submission" date="2017-01" db="EMBL/GenBank/DDBJ databases">
        <title>A deep insight into the sialotranscriptome of adult male and female Cluex tarsalis mosquitoes.</title>
        <authorList>
            <person name="Ribeiro J.M."/>
            <person name="Moreira F."/>
            <person name="Bernard K.A."/>
            <person name="Calvo E."/>
        </authorList>
    </citation>
    <scope>NUCLEOTIDE SEQUENCE</scope>
    <source>
        <strain evidence="3">Kern County</strain>
        <tissue evidence="3">Salivary glands</tissue>
    </source>
</reference>
<evidence type="ECO:0000256" key="2">
    <source>
        <dbReference type="SAM" id="MobiDB-lite"/>
    </source>
</evidence>
<feature type="coiled-coil region" evidence="1">
    <location>
        <begin position="349"/>
        <end position="412"/>
    </location>
</feature>
<sequence>MIKELFPPVDPKSATPRFVPAANGSPANCGGGGGVGSQKALVLTANKWNQLLATATGGPNRRPETVQTASLARQKQYQKEESQAMTRKWENTVQNIREKKEAERVRKQLERVEEDEKHYRELKAADEIKRKELIQKAEEMIQKEKEGPRILESTAKFCEVLKAREQQRQFRAEQEALQEARRKQLDQQDITQANRWLMSHAERHIEDRRRFDGYKKELKQKIEQDREEQRRQRNFMVDQERKQHQALQDDINRQMEQEKRMFERNKEARRKLAIESMRMAQEREERMRREAAIEDTLNDIYNEGQKAIADKRKEIHVKKHQFRDNTHLLKESVEKEEQLHAEEAQIRDKVIKEKEAEAMAKERERMEQLRQAKAARIQAHLMEVEWKKQKEAEQAELERKELADRLKNLDVTFGFDRRKVTEKTLDTHVKRKLLLDQADEKEARDKQAADSRVELQYVKNDAEKENKHFLKYADELVSDAKAKGRPVLPLLKTVQGYKREHYFDFKEQDFVPRHLVSRVPINNKLAEHPQQCQAPILVDDAIIEMTPAMPPIRVRYEPEQLKHMNPYKNQQK</sequence>
<evidence type="ECO:0000313" key="3">
    <source>
        <dbReference type="EMBL" id="JAV30748.1"/>
    </source>
</evidence>
<feature type="coiled-coil region" evidence="1">
    <location>
        <begin position="95"/>
        <end position="125"/>
    </location>
</feature>